<dbReference type="Proteomes" id="UP000472270">
    <property type="component" value="Unassembled WGS sequence"/>
</dbReference>
<dbReference type="CDD" id="cd11770">
    <property type="entry name" value="SH3_Nephrocystin"/>
    <property type="match status" value="1"/>
</dbReference>
<dbReference type="SUPFAM" id="SSF50044">
    <property type="entry name" value="SH3-domain"/>
    <property type="match status" value="1"/>
</dbReference>
<feature type="domain" description="SH3" evidence="5">
    <location>
        <begin position="166"/>
        <end position="226"/>
    </location>
</feature>
<feature type="compositionally biased region" description="Acidic residues" evidence="4">
    <location>
        <begin position="116"/>
        <end position="159"/>
    </location>
</feature>
<dbReference type="GO" id="GO:0005929">
    <property type="term" value="C:cilium"/>
    <property type="evidence" value="ECO:0007669"/>
    <property type="project" value="TreeGrafter"/>
</dbReference>
<dbReference type="InterPro" id="IPR039687">
    <property type="entry name" value="NPHP1"/>
</dbReference>
<evidence type="ECO:0000256" key="4">
    <source>
        <dbReference type="SAM" id="MobiDB-lite"/>
    </source>
</evidence>
<dbReference type="AlphaFoldDB" id="A0A673KFS3"/>
<reference evidence="6" key="2">
    <citation type="submission" date="2025-09" db="UniProtKB">
        <authorList>
            <consortium name="Ensembl"/>
        </authorList>
    </citation>
    <scope>IDENTIFICATION</scope>
</reference>
<evidence type="ECO:0000313" key="6">
    <source>
        <dbReference type="Ensembl" id="ENSSRHP00000064616.1"/>
    </source>
</evidence>
<feature type="compositionally biased region" description="Acidic residues" evidence="4">
    <location>
        <begin position="234"/>
        <end position="245"/>
    </location>
</feature>
<evidence type="ECO:0000256" key="2">
    <source>
        <dbReference type="PROSITE-ProRule" id="PRU00192"/>
    </source>
</evidence>
<dbReference type="GO" id="GO:0005737">
    <property type="term" value="C:cytoplasm"/>
    <property type="evidence" value="ECO:0007669"/>
    <property type="project" value="TreeGrafter"/>
</dbReference>
<evidence type="ECO:0000313" key="7">
    <source>
        <dbReference type="Proteomes" id="UP000472270"/>
    </source>
</evidence>
<feature type="region of interest" description="Disordered" evidence="4">
    <location>
        <begin position="215"/>
        <end position="255"/>
    </location>
</feature>
<feature type="coiled-coil region" evidence="3">
    <location>
        <begin position="38"/>
        <end position="65"/>
    </location>
</feature>
<dbReference type="Gene3D" id="2.30.30.40">
    <property type="entry name" value="SH3 Domains"/>
    <property type="match status" value="1"/>
</dbReference>
<organism evidence="6 7">
    <name type="scientific">Sinocyclocheilus rhinocerous</name>
    <dbReference type="NCBI Taxonomy" id="307959"/>
    <lineage>
        <taxon>Eukaryota</taxon>
        <taxon>Metazoa</taxon>
        <taxon>Chordata</taxon>
        <taxon>Craniata</taxon>
        <taxon>Vertebrata</taxon>
        <taxon>Euteleostomi</taxon>
        <taxon>Actinopterygii</taxon>
        <taxon>Neopterygii</taxon>
        <taxon>Teleostei</taxon>
        <taxon>Ostariophysi</taxon>
        <taxon>Cypriniformes</taxon>
        <taxon>Cyprinidae</taxon>
        <taxon>Cyprininae</taxon>
        <taxon>Sinocyclocheilus</taxon>
    </lineage>
</organism>
<accession>A0A673KFS3</accession>
<evidence type="ECO:0000256" key="3">
    <source>
        <dbReference type="SAM" id="Coils"/>
    </source>
</evidence>
<dbReference type="GO" id="GO:0090251">
    <property type="term" value="P:protein localization involved in establishment of planar polarity"/>
    <property type="evidence" value="ECO:0007669"/>
    <property type="project" value="TreeGrafter"/>
</dbReference>
<dbReference type="Ensembl" id="ENSSRHT00000066402.1">
    <property type="protein sequence ID" value="ENSSRHP00000064616.1"/>
    <property type="gene ID" value="ENSSRHG00000032196.1"/>
</dbReference>
<keyword evidence="1 2" id="KW-0728">SH3 domain</keyword>
<dbReference type="InterPro" id="IPR030642">
    <property type="entry name" value="NPHP1_SH3"/>
</dbReference>
<dbReference type="Pfam" id="PF00018">
    <property type="entry name" value="SH3_1"/>
    <property type="match status" value="1"/>
</dbReference>
<reference evidence="6" key="1">
    <citation type="submission" date="2025-08" db="UniProtKB">
        <authorList>
            <consortium name="Ensembl"/>
        </authorList>
    </citation>
    <scope>IDENTIFICATION</scope>
</reference>
<proteinExistence type="predicted"/>
<protein>
    <submittedName>
        <fullName evidence="6">Nephrocystin-1-like</fullName>
    </submittedName>
</protein>
<keyword evidence="3" id="KW-0175">Coiled coil</keyword>
<dbReference type="PANTHER" id="PTHR15176">
    <property type="entry name" value="NEPHROCYSTIN"/>
    <property type="match status" value="1"/>
</dbReference>
<dbReference type="PROSITE" id="PS50002">
    <property type="entry name" value="SH3"/>
    <property type="match status" value="1"/>
</dbReference>
<dbReference type="InterPro" id="IPR001452">
    <property type="entry name" value="SH3_domain"/>
</dbReference>
<dbReference type="PANTHER" id="PTHR15176:SF1">
    <property type="entry name" value="NEPHROCYSTIN-1"/>
    <property type="match status" value="1"/>
</dbReference>
<dbReference type="SMART" id="SM00326">
    <property type="entry name" value="SH3"/>
    <property type="match status" value="1"/>
</dbReference>
<evidence type="ECO:0000259" key="5">
    <source>
        <dbReference type="PROSITE" id="PS50002"/>
    </source>
</evidence>
<keyword evidence="7" id="KW-1185">Reference proteome</keyword>
<name>A0A673KFS3_9TELE</name>
<feature type="region of interest" description="Disordered" evidence="4">
    <location>
        <begin position="97"/>
        <end position="168"/>
    </location>
</feature>
<gene>
    <name evidence="6" type="primary">nphp1</name>
</gene>
<evidence type="ECO:0000256" key="1">
    <source>
        <dbReference type="ARBA" id="ARBA00022443"/>
    </source>
</evidence>
<dbReference type="InterPro" id="IPR036028">
    <property type="entry name" value="SH3-like_dom_sf"/>
</dbReference>
<sequence>MPPKRRGPLQTVQRETDDIKRKVDALVQHAAEPDASDRTETLERCKELQRAVEEIMKTLKKLSKADELAPVGNYDQCKREEEKRLLTLYERLQSLALQLQPHDETAGPSSSQRDQESEEENSDEEDESSEDEDAEEEVQDDYDDDDDDDDNADSGDEDIGPTAKGQGSVSYIALSAFTGEEEGDLSIQKGEVLRVLSKNKDGWWLAQNSKGQKGLVPKTFLKTSSQDSERVNEDEGESEEEEEDPDIKSSKTSNWSTVRKAVTEIDATDVLSAMGAIPPGFRPSTLSRLLEEGRSYRVSHFIQPKLSQSQLSFKDLHMDPDTGKVHGQSSRVSLTLTLWSCRMIPPPGVGLQVLSRHIRLCAFNGTQMTGMLPCLLDGDCFLRCDFESPDLGILFELGVTYIRNSTGERGDLSCGWAFLKLFDESGAPIALRTQELTVHGGTPFEKDSDMNTTSTKRGYPTGVFQQMLLSRKIPKLVVKVKSVKTRSRELLNLLPDTIVGSLSTVHLLATYRQILADALLLDRVTMYNADLICSSVLASFPDVLDQPDLMDAFRKSWTESESSLRRSDKKDINVLKQMFVSVYMGSVFPLLYSVEMPAPCWADEEVESQRARIIYSPSQKTSVETLLSSQCSHQAFDITQVTYDLISSAQH</sequence>